<reference evidence="7 8" key="1">
    <citation type="journal article" date="2016" name="Int. J. Syst. Evol. Microbiol.">
        <title>Arsenicitalea aurantiaca gen. nov., sp. nov., a new member of the family Hyphomicrobiaceae, isolated from high-arsenic sediment.</title>
        <authorList>
            <person name="Mu Y."/>
            <person name="Zhou L."/>
            <person name="Zeng X.C."/>
            <person name="Liu L."/>
            <person name="Pan Y."/>
            <person name="Chen X."/>
            <person name="Wang J."/>
            <person name="Li S."/>
            <person name="Li W.J."/>
            <person name="Wang Y."/>
        </authorList>
    </citation>
    <scope>NUCLEOTIDE SEQUENCE [LARGE SCALE GENOMIC DNA]</scope>
    <source>
        <strain evidence="7 8">42-50</strain>
    </source>
</reference>
<dbReference type="Pfam" id="PF03073">
    <property type="entry name" value="TspO_MBR"/>
    <property type="match status" value="1"/>
</dbReference>
<sequence>MSTLTLNDYKAPKALGLLALFILVVLGVGSFIGTQTAPGAWYEGLDKPFFNPPNWVFGPVWSTLYVLIAIAGWRTFLDDRGGLAMKLWVAQMVLNWIWSPVFFGAENLVLAFGIILVMLATIIAYIVVVSRRDRLSALLFVPYAAWVGFASILNLSLWILN</sequence>
<evidence type="ECO:0000256" key="4">
    <source>
        <dbReference type="ARBA" id="ARBA00022989"/>
    </source>
</evidence>
<keyword evidence="4 6" id="KW-1133">Transmembrane helix</keyword>
<evidence type="ECO:0000256" key="2">
    <source>
        <dbReference type="ARBA" id="ARBA00007524"/>
    </source>
</evidence>
<accession>A0A433X3B7</accession>
<dbReference type="CDD" id="cd15904">
    <property type="entry name" value="TSPO_MBR"/>
    <property type="match status" value="1"/>
</dbReference>
<dbReference type="FunFam" id="1.20.1260.100:FF:000001">
    <property type="entry name" value="translocator protein 2"/>
    <property type="match status" value="1"/>
</dbReference>
<dbReference type="PANTHER" id="PTHR10057">
    <property type="entry name" value="PERIPHERAL-TYPE BENZODIAZEPINE RECEPTOR"/>
    <property type="match status" value="1"/>
</dbReference>
<dbReference type="PANTHER" id="PTHR10057:SF0">
    <property type="entry name" value="TRANSLOCATOR PROTEIN"/>
    <property type="match status" value="1"/>
</dbReference>
<dbReference type="Proteomes" id="UP000281547">
    <property type="component" value="Unassembled WGS sequence"/>
</dbReference>
<feature type="transmembrane region" description="Helical" evidence="6">
    <location>
        <begin position="140"/>
        <end position="160"/>
    </location>
</feature>
<evidence type="ECO:0000256" key="1">
    <source>
        <dbReference type="ARBA" id="ARBA00004141"/>
    </source>
</evidence>
<evidence type="ECO:0000313" key="7">
    <source>
        <dbReference type="EMBL" id="RUT28554.1"/>
    </source>
</evidence>
<dbReference type="InterPro" id="IPR004307">
    <property type="entry name" value="TspO_MBR"/>
</dbReference>
<evidence type="ECO:0000256" key="3">
    <source>
        <dbReference type="ARBA" id="ARBA00022692"/>
    </source>
</evidence>
<feature type="transmembrane region" description="Helical" evidence="6">
    <location>
        <begin position="14"/>
        <end position="34"/>
    </location>
</feature>
<dbReference type="InterPro" id="IPR038330">
    <property type="entry name" value="TspO/MBR-related_sf"/>
</dbReference>
<dbReference type="EMBL" id="RZNJ01000007">
    <property type="protein sequence ID" value="RUT28554.1"/>
    <property type="molecule type" value="Genomic_DNA"/>
</dbReference>
<dbReference type="AlphaFoldDB" id="A0A433X3B7"/>
<dbReference type="GO" id="GO:0033013">
    <property type="term" value="P:tetrapyrrole metabolic process"/>
    <property type="evidence" value="ECO:0007669"/>
    <property type="project" value="UniProtKB-ARBA"/>
</dbReference>
<dbReference type="PIRSF" id="PIRSF005859">
    <property type="entry name" value="PBR"/>
    <property type="match status" value="1"/>
</dbReference>
<comment type="similarity">
    <text evidence="2">Belongs to the TspO/BZRP family.</text>
</comment>
<dbReference type="RefSeq" id="WP_127189689.1">
    <property type="nucleotide sequence ID" value="NZ_RZNJ01000007.1"/>
</dbReference>
<feature type="transmembrane region" description="Helical" evidence="6">
    <location>
        <begin position="109"/>
        <end position="128"/>
    </location>
</feature>
<keyword evidence="3 6" id="KW-0812">Transmembrane</keyword>
<dbReference type="GO" id="GO:0016020">
    <property type="term" value="C:membrane"/>
    <property type="evidence" value="ECO:0007669"/>
    <property type="project" value="UniProtKB-SubCell"/>
</dbReference>
<evidence type="ECO:0000256" key="5">
    <source>
        <dbReference type="ARBA" id="ARBA00023136"/>
    </source>
</evidence>
<dbReference type="OrthoDB" id="9795496at2"/>
<organism evidence="7 8">
    <name type="scientific">Arsenicitalea aurantiaca</name>
    <dbReference type="NCBI Taxonomy" id="1783274"/>
    <lineage>
        <taxon>Bacteria</taxon>
        <taxon>Pseudomonadati</taxon>
        <taxon>Pseudomonadota</taxon>
        <taxon>Alphaproteobacteria</taxon>
        <taxon>Hyphomicrobiales</taxon>
        <taxon>Devosiaceae</taxon>
        <taxon>Arsenicitalea</taxon>
    </lineage>
</organism>
<keyword evidence="8" id="KW-1185">Reference proteome</keyword>
<feature type="transmembrane region" description="Helical" evidence="6">
    <location>
        <begin position="54"/>
        <end position="73"/>
    </location>
</feature>
<protein>
    <submittedName>
        <fullName evidence="7">Tryptophan-rich sensory protein</fullName>
    </submittedName>
</protein>
<feature type="transmembrane region" description="Helical" evidence="6">
    <location>
        <begin position="85"/>
        <end position="103"/>
    </location>
</feature>
<comment type="caution">
    <text evidence="7">The sequence shown here is derived from an EMBL/GenBank/DDBJ whole genome shotgun (WGS) entry which is preliminary data.</text>
</comment>
<evidence type="ECO:0000313" key="8">
    <source>
        <dbReference type="Proteomes" id="UP000281547"/>
    </source>
</evidence>
<gene>
    <name evidence="7" type="ORF">EMQ25_16390</name>
</gene>
<comment type="subcellular location">
    <subcellularLocation>
        <location evidence="1">Membrane</location>
        <topology evidence="1">Multi-pass membrane protein</topology>
    </subcellularLocation>
</comment>
<name>A0A433X3B7_9HYPH</name>
<evidence type="ECO:0000256" key="6">
    <source>
        <dbReference type="SAM" id="Phobius"/>
    </source>
</evidence>
<proteinExistence type="inferred from homology"/>
<dbReference type="Gene3D" id="1.20.1260.100">
    <property type="entry name" value="TspO/MBR protein"/>
    <property type="match status" value="1"/>
</dbReference>
<keyword evidence="5 6" id="KW-0472">Membrane</keyword>